<dbReference type="Gene3D" id="3.55.50.30">
    <property type="match status" value="1"/>
</dbReference>
<evidence type="ECO:0000259" key="2">
    <source>
        <dbReference type="Pfam" id="PF04773"/>
    </source>
</evidence>
<protein>
    <submittedName>
        <fullName evidence="4">Uncharacterized protein DUF4974</fullName>
    </submittedName>
</protein>
<dbReference type="PANTHER" id="PTHR30273">
    <property type="entry name" value="PERIPLASMIC SIGNAL SENSOR AND SIGMA FACTOR ACTIVATOR FECR-RELATED"/>
    <property type="match status" value="1"/>
</dbReference>
<dbReference type="EMBL" id="QGDT01000018">
    <property type="protein sequence ID" value="PWJ54266.1"/>
    <property type="molecule type" value="Genomic_DNA"/>
</dbReference>
<dbReference type="AlphaFoldDB" id="A0A316A8L7"/>
<keyword evidence="1" id="KW-0472">Membrane</keyword>
<dbReference type="OrthoDB" id="645173at2"/>
<dbReference type="InterPro" id="IPR006860">
    <property type="entry name" value="FecR"/>
</dbReference>
<proteinExistence type="predicted"/>
<dbReference type="PANTHER" id="PTHR30273:SF2">
    <property type="entry name" value="PROTEIN FECR"/>
    <property type="match status" value="1"/>
</dbReference>
<organism evidence="4 5">
    <name type="scientific">Dyadobacter jejuensis</name>
    <dbReference type="NCBI Taxonomy" id="1082580"/>
    <lineage>
        <taxon>Bacteria</taxon>
        <taxon>Pseudomonadati</taxon>
        <taxon>Bacteroidota</taxon>
        <taxon>Cytophagia</taxon>
        <taxon>Cytophagales</taxon>
        <taxon>Spirosomataceae</taxon>
        <taxon>Dyadobacter</taxon>
    </lineage>
</organism>
<gene>
    <name evidence="4" type="ORF">CLV98_11828</name>
</gene>
<feature type="domain" description="FecR protein" evidence="2">
    <location>
        <begin position="149"/>
        <end position="232"/>
    </location>
</feature>
<keyword evidence="1" id="KW-1133">Transmembrane helix</keyword>
<evidence type="ECO:0000259" key="3">
    <source>
        <dbReference type="Pfam" id="PF16344"/>
    </source>
</evidence>
<reference evidence="4 5" key="1">
    <citation type="submission" date="2018-03" db="EMBL/GenBank/DDBJ databases">
        <title>Genomic Encyclopedia of Archaeal and Bacterial Type Strains, Phase II (KMG-II): from individual species to whole genera.</title>
        <authorList>
            <person name="Goeker M."/>
        </authorList>
    </citation>
    <scope>NUCLEOTIDE SEQUENCE [LARGE SCALE GENOMIC DNA]</scope>
    <source>
        <strain evidence="4 5">DSM 100346</strain>
    </source>
</reference>
<comment type="caution">
    <text evidence="4">The sequence shown here is derived from an EMBL/GenBank/DDBJ whole genome shotgun (WGS) entry which is preliminary data.</text>
</comment>
<dbReference type="GO" id="GO:0016989">
    <property type="term" value="F:sigma factor antagonist activity"/>
    <property type="evidence" value="ECO:0007669"/>
    <property type="project" value="TreeGrafter"/>
</dbReference>
<dbReference type="Pfam" id="PF16344">
    <property type="entry name" value="FecR_C"/>
    <property type="match status" value="1"/>
</dbReference>
<evidence type="ECO:0000256" key="1">
    <source>
        <dbReference type="SAM" id="Phobius"/>
    </source>
</evidence>
<dbReference type="InterPro" id="IPR012373">
    <property type="entry name" value="Ferrdict_sens_TM"/>
</dbReference>
<dbReference type="Pfam" id="PF04773">
    <property type="entry name" value="FecR"/>
    <property type="match status" value="1"/>
</dbReference>
<evidence type="ECO:0000313" key="4">
    <source>
        <dbReference type="EMBL" id="PWJ54266.1"/>
    </source>
</evidence>
<evidence type="ECO:0000313" key="5">
    <source>
        <dbReference type="Proteomes" id="UP000245880"/>
    </source>
</evidence>
<keyword evidence="5" id="KW-1185">Reference proteome</keyword>
<dbReference type="Gene3D" id="2.60.120.1440">
    <property type="match status" value="1"/>
</dbReference>
<name>A0A316A8L7_9BACT</name>
<dbReference type="InterPro" id="IPR032508">
    <property type="entry name" value="FecR_C"/>
</dbReference>
<keyword evidence="1" id="KW-0812">Transmembrane</keyword>
<dbReference type="PIRSF" id="PIRSF018266">
    <property type="entry name" value="FecR"/>
    <property type="match status" value="1"/>
</dbReference>
<accession>A0A316A8L7</accession>
<dbReference type="Proteomes" id="UP000245880">
    <property type="component" value="Unassembled WGS sequence"/>
</dbReference>
<feature type="transmembrane region" description="Helical" evidence="1">
    <location>
        <begin position="98"/>
        <end position="116"/>
    </location>
</feature>
<dbReference type="RefSeq" id="WP_109677879.1">
    <property type="nucleotide sequence ID" value="NZ_QGDT01000018.1"/>
</dbReference>
<feature type="domain" description="Protein FecR C-terminal" evidence="3">
    <location>
        <begin position="286"/>
        <end position="352"/>
    </location>
</feature>
<sequence length="358" mass="40829">MDDHIMKAYDLFQLEDFVQDIYFRQWVLGQLEPEDEFWTNWQKKYPEKKGLLEQAALVIKTFQCDPGYVNPQADAESINSIMAAINLPAERKLWVRNWLSVAAVTLLAVGLSFLLLTDGKDRQPTYLVDSWKTDAGVKNYENTAQDPMYVLLSDGSEIWLQKASSLRVDESFGQSVRKVILEGAAEFKVQRDVKRPFYVYANGLTTKVLGTTFKVVSYDQDKVSVSVSSGKVTVYQDKPNKEIELSDELILKPNQQAIFFKTEKKLVKTLVEKPLRMPEELNISSIYNESPMNQVLKDLEMAYGVTILYDEDLLKKCNLTATLSSESLYDKLELICETIHAKYQIVDGQILITARGCI</sequence>